<evidence type="ECO:0000256" key="4">
    <source>
        <dbReference type="ARBA" id="ARBA00022801"/>
    </source>
</evidence>
<feature type="domain" description="HRDC" evidence="7">
    <location>
        <begin position="218"/>
        <end position="299"/>
    </location>
</feature>
<dbReference type="PANTHER" id="PTHR47649">
    <property type="entry name" value="RIBONUCLEASE D"/>
    <property type="match status" value="1"/>
</dbReference>
<dbReference type="InterPro" id="IPR036397">
    <property type="entry name" value="RNaseH_sf"/>
</dbReference>
<comment type="cofactor">
    <cofactor evidence="6">
        <name>a divalent metal cation</name>
        <dbReference type="ChEBI" id="CHEBI:60240"/>
    </cofactor>
</comment>
<comment type="subcellular location">
    <subcellularLocation>
        <location evidence="6">Cytoplasm</location>
    </subcellularLocation>
</comment>
<dbReference type="Gene3D" id="3.30.420.10">
    <property type="entry name" value="Ribonuclease H-like superfamily/Ribonuclease H"/>
    <property type="match status" value="1"/>
</dbReference>
<dbReference type="NCBIfam" id="TIGR01388">
    <property type="entry name" value="rnd"/>
    <property type="match status" value="1"/>
</dbReference>
<evidence type="ECO:0000256" key="3">
    <source>
        <dbReference type="ARBA" id="ARBA00022722"/>
    </source>
</evidence>
<name>A0ABU0FM09_9HYPH</name>
<comment type="catalytic activity">
    <reaction evidence="6">
        <text>Exonucleolytic cleavage that removes extra residues from the 3'-terminus of tRNA to produce 5'-mononucleotides.</text>
        <dbReference type="EC" id="3.1.13.5"/>
    </reaction>
</comment>
<evidence type="ECO:0000256" key="6">
    <source>
        <dbReference type="HAMAP-Rule" id="MF_01899"/>
    </source>
</evidence>
<dbReference type="InterPro" id="IPR002562">
    <property type="entry name" value="3'-5'_exonuclease_dom"/>
</dbReference>
<comment type="similarity">
    <text evidence="6">Belongs to the RNase D family.</text>
</comment>
<dbReference type="SMART" id="SM00474">
    <property type="entry name" value="35EXOc"/>
    <property type="match status" value="1"/>
</dbReference>
<dbReference type="EMBL" id="JAUSVK010000001">
    <property type="protein sequence ID" value="MDQ0395133.1"/>
    <property type="molecule type" value="Genomic_DNA"/>
</dbReference>
<sequence>MNMPQFTPPTTATITRTEDLAAACARFATHEFVTVDTEFLRETTFWPKLCVVQVASPDEAVVVDALADDIDLAPLFDLLRNEKVLKVFHAARQDIEIVWHLAKFIPAPIFDTQVAAMVLGYGDSIAYDQLVHRITGAPIDKSSRFTDWSRRPLTPAQVNYAVSDVTHLRDVYVRLAASLRKRGRTHWVLDEMSVLTSPDTYRQAPEDAWRRIGGRMRKPRDLAVLIEVAAWREREAQSKNVPRSRVLKDDALTEIALQAPDTAEKLGAIRMIPKGWERSRTGLDLVEAVKLGLARDQASLPRMSPQRAAGNSAGATVELLKVLLKMVAESQGVAAKVIATTDDLDLIADSDEADVPALHGWRRELFGEKALALKKGQLALAIDKGKVTAIPR</sequence>
<dbReference type="InterPro" id="IPR044876">
    <property type="entry name" value="HRDC_dom_sf"/>
</dbReference>
<dbReference type="InterPro" id="IPR012337">
    <property type="entry name" value="RNaseH-like_sf"/>
</dbReference>
<dbReference type="Pfam" id="PF01612">
    <property type="entry name" value="DNA_pol_A_exo1"/>
    <property type="match status" value="1"/>
</dbReference>
<dbReference type="InterPro" id="IPR002121">
    <property type="entry name" value="HRDC_dom"/>
</dbReference>
<evidence type="ECO:0000313" key="8">
    <source>
        <dbReference type="EMBL" id="MDQ0395133.1"/>
    </source>
</evidence>
<dbReference type="Proteomes" id="UP001237448">
    <property type="component" value="Unassembled WGS sequence"/>
</dbReference>
<dbReference type="Gene3D" id="1.10.150.80">
    <property type="entry name" value="HRDC domain"/>
    <property type="match status" value="1"/>
</dbReference>
<evidence type="ECO:0000256" key="2">
    <source>
        <dbReference type="ARBA" id="ARBA00022694"/>
    </source>
</evidence>
<dbReference type="SUPFAM" id="SSF53098">
    <property type="entry name" value="Ribonuclease H-like"/>
    <property type="match status" value="1"/>
</dbReference>
<keyword evidence="2 6" id="KW-0819">tRNA processing</keyword>
<dbReference type="SUPFAM" id="SSF47819">
    <property type="entry name" value="HRDC-like"/>
    <property type="match status" value="2"/>
</dbReference>
<dbReference type="HAMAP" id="MF_01899">
    <property type="entry name" value="RNase_D"/>
    <property type="match status" value="1"/>
</dbReference>
<proteinExistence type="inferred from homology"/>
<protein>
    <recommendedName>
        <fullName evidence="6">Ribonuclease D</fullName>
        <shortName evidence="6">RNase D</shortName>
        <ecNumber evidence="6">3.1.13.5</ecNumber>
    </recommendedName>
</protein>
<keyword evidence="4 6" id="KW-0378">Hydrolase</keyword>
<dbReference type="CDD" id="cd06142">
    <property type="entry name" value="RNaseD_exo"/>
    <property type="match status" value="1"/>
</dbReference>
<reference evidence="8 9" key="1">
    <citation type="submission" date="2023-07" db="EMBL/GenBank/DDBJ databases">
        <title>Genomic Encyclopedia of Type Strains, Phase IV (KMG-IV): sequencing the most valuable type-strain genomes for metagenomic binning, comparative biology and taxonomic classification.</title>
        <authorList>
            <person name="Goeker M."/>
        </authorList>
    </citation>
    <scope>NUCLEOTIDE SEQUENCE [LARGE SCALE GENOMIC DNA]</scope>
    <source>
        <strain evidence="8 9">DSM 5896</strain>
    </source>
</reference>
<gene>
    <name evidence="6" type="primary">rnd</name>
    <name evidence="8" type="ORF">J3R73_004925</name>
</gene>
<keyword evidence="1 6" id="KW-0963">Cytoplasm</keyword>
<dbReference type="RefSeq" id="WP_307433507.1">
    <property type="nucleotide sequence ID" value="NZ_JAUSVK010000001.1"/>
</dbReference>
<dbReference type="PANTHER" id="PTHR47649:SF1">
    <property type="entry name" value="RIBONUCLEASE D"/>
    <property type="match status" value="1"/>
</dbReference>
<keyword evidence="3 6" id="KW-0540">Nuclease</keyword>
<dbReference type="PROSITE" id="PS50967">
    <property type="entry name" value="HRDC"/>
    <property type="match status" value="1"/>
</dbReference>
<comment type="caution">
    <text evidence="8">The sequence shown here is derived from an EMBL/GenBank/DDBJ whole genome shotgun (WGS) entry which is preliminary data.</text>
</comment>
<dbReference type="InterPro" id="IPR010997">
    <property type="entry name" value="HRDC-like_sf"/>
</dbReference>
<dbReference type="Pfam" id="PF00570">
    <property type="entry name" value="HRDC"/>
    <property type="match status" value="1"/>
</dbReference>
<dbReference type="InterPro" id="IPR051086">
    <property type="entry name" value="RNase_D-like"/>
</dbReference>
<organism evidence="8 9">
    <name type="scientific">Labrys monachus</name>
    <dbReference type="NCBI Taxonomy" id="217067"/>
    <lineage>
        <taxon>Bacteria</taxon>
        <taxon>Pseudomonadati</taxon>
        <taxon>Pseudomonadota</taxon>
        <taxon>Alphaproteobacteria</taxon>
        <taxon>Hyphomicrobiales</taxon>
        <taxon>Xanthobacteraceae</taxon>
        <taxon>Labrys</taxon>
    </lineage>
</organism>
<dbReference type="GO" id="GO:0033890">
    <property type="term" value="F:ribonuclease D activity"/>
    <property type="evidence" value="ECO:0007669"/>
    <property type="project" value="UniProtKB-EC"/>
</dbReference>
<evidence type="ECO:0000256" key="5">
    <source>
        <dbReference type="ARBA" id="ARBA00022839"/>
    </source>
</evidence>
<evidence type="ECO:0000259" key="7">
    <source>
        <dbReference type="PROSITE" id="PS50967"/>
    </source>
</evidence>
<comment type="function">
    <text evidence="6">Exonuclease involved in the 3' processing of various precursor tRNAs. Initiates hydrolysis at the 3'-terminus of an RNA molecule and releases 5'-mononucleotides.</text>
</comment>
<accession>A0ABU0FM09</accession>
<evidence type="ECO:0000256" key="1">
    <source>
        <dbReference type="ARBA" id="ARBA00022490"/>
    </source>
</evidence>
<keyword evidence="9" id="KW-1185">Reference proteome</keyword>
<dbReference type="EC" id="3.1.13.5" evidence="6"/>
<keyword evidence="5 6" id="KW-0269">Exonuclease</keyword>
<evidence type="ECO:0000313" key="9">
    <source>
        <dbReference type="Proteomes" id="UP001237448"/>
    </source>
</evidence>
<dbReference type="InterPro" id="IPR006292">
    <property type="entry name" value="RNase_D"/>
</dbReference>